<accession>A0A0U1CYG3</accession>
<evidence type="ECO:0000313" key="2">
    <source>
        <dbReference type="Proteomes" id="UP000182227"/>
    </source>
</evidence>
<sequence length="323" mass="36039">MTAPGELTEKPARPVVLFVLGMGRSGTSALTRVLSLCGAALPGGMMGADSGNERGYWEPRAGLYLNEKFLYRHGSSYFDPTLRLQEEGGLSAEETAAFTAKIRDYLRTLPAAPVVVVKVLHISVLARMWFDAAHQAGYDIAAVLAVRDPQEVIGSLAKLMKASPQLTSALWLKYNLLAERETRGLPRVFVDYSNFLDDWRREIKRVSHTLALDLDTGDEGAVEKFLAKDMRHQRQRGPLIEPFGTNWLSVAYQGLSAAARDEPWEEAALDGVFDEYVASEHGFRTAIEDFQGQFNRRYRFSRAFIKPLFEGVALIHGRRGTWA</sequence>
<dbReference type="EMBL" id="CTEF01000001">
    <property type="protein sequence ID" value="CQD03336.1"/>
    <property type="molecule type" value="Genomic_DNA"/>
</dbReference>
<organism evidence="1 2">
    <name type="scientific">Mycolicibacterium conceptionense</name>
    <dbReference type="NCBI Taxonomy" id="451644"/>
    <lineage>
        <taxon>Bacteria</taxon>
        <taxon>Bacillati</taxon>
        <taxon>Actinomycetota</taxon>
        <taxon>Actinomycetes</taxon>
        <taxon>Mycobacteriales</taxon>
        <taxon>Mycobacteriaceae</taxon>
        <taxon>Mycolicibacterium</taxon>
    </lineage>
</organism>
<evidence type="ECO:0000313" key="1">
    <source>
        <dbReference type="EMBL" id="CQD03336.1"/>
    </source>
</evidence>
<dbReference type="SUPFAM" id="SSF52540">
    <property type="entry name" value="P-loop containing nucleoside triphosphate hydrolases"/>
    <property type="match status" value="1"/>
</dbReference>
<proteinExistence type="predicted"/>
<protein>
    <recommendedName>
        <fullName evidence="3">Sulfotransferase family protein</fullName>
    </recommendedName>
</protein>
<name>A0A0U1CYG3_9MYCO</name>
<dbReference type="AlphaFoldDB" id="A0A0U1CYG3"/>
<dbReference type="InterPro" id="IPR027417">
    <property type="entry name" value="P-loop_NTPase"/>
</dbReference>
<gene>
    <name evidence="1" type="ORF">BN970_00438</name>
</gene>
<dbReference type="Proteomes" id="UP000182227">
    <property type="component" value="Unassembled WGS sequence"/>
</dbReference>
<dbReference type="Gene3D" id="3.40.50.300">
    <property type="entry name" value="P-loop containing nucleotide triphosphate hydrolases"/>
    <property type="match status" value="1"/>
</dbReference>
<evidence type="ECO:0008006" key="3">
    <source>
        <dbReference type="Google" id="ProtNLM"/>
    </source>
</evidence>
<reference evidence="1 2" key="1">
    <citation type="submission" date="2015-03" db="EMBL/GenBank/DDBJ databases">
        <authorList>
            <person name="Murphy D."/>
        </authorList>
    </citation>
    <scope>NUCLEOTIDE SEQUENCE [LARGE SCALE GENOMIC DNA]</scope>
    <source>
        <strain evidence="1 2">D16</strain>
    </source>
</reference>